<name>A0A430AG90_9ENTE</name>
<feature type="chain" id="PRO_5019226299" description="Ig-like domain-containing protein" evidence="1">
    <location>
        <begin position="26"/>
        <end position="443"/>
    </location>
</feature>
<protein>
    <recommendedName>
        <fullName evidence="2">Ig-like domain-containing protein</fullName>
    </recommendedName>
</protein>
<dbReference type="Proteomes" id="UP000288669">
    <property type="component" value="Unassembled WGS sequence"/>
</dbReference>
<evidence type="ECO:0000259" key="2">
    <source>
        <dbReference type="Pfam" id="PF07523"/>
    </source>
</evidence>
<keyword evidence="1" id="KW-0732">Signal</keyword>
<feature type="domain" description="Ig-like" evidence="2">
    <location>
        <begin position="254"/>
        <end position="318"/>
    </location>
</feature>
<dbReference type="Gene3D" id="2.60.40.10">
    <property type="entry name" value="Immunoglobulins"/>
    <property type="match status" value="1"/>
</dbReference>
<dbReference type="InterPro" id="IPR013783">
    <property type="entry name" value="Ig-like_fold"/>
</dbReference>
<organism evidence="3 4">
    <name type="scientific">Vagococcus entomophilus</name>
    <dbReference type="NCBI Taxonomy" id="1160095"/>
    <lineage>
        <taxon>Bacteria</taxon>
        <taxon>Bacillati</taxon>
        <taxon>Bacillota</taxon>
        <taxon>Bacilli</taxon>
        <taxon>Lactobacillales</taxon>
        <taxon>Enterococcaceae</taxon>
        <taxon>Vagococcus</taxon>
    </lineage>
</organism>
<dbReference type="EMBL" id="NGJZ01000002">
    <property type="protein sequence ID" value="RSU06929.1"/>
    <property type="molecule type" value="Genomic_DNA"/>
</dbReference>
<dbReference type="InterPro" id="IPR022038">
    <property type="entry name" value="Ig-like_bact"/>
</dbReference>
<proteinExistence type="predicted"/>
<keyword evidence="4" id="KW-1185">Reference proteome</keyword>
<dbReference type="OrthoDB" id="2323731at2"/>
<evidence type="ECO:0000313" key="4">
    <source>
        <dbReference type="Proteomes" id="UP000288669"/>
    </source>
</evidence>
<dbReference type="RefSeq" id="WP_126824047.1">
    <property type="nucleotide sequence ID" value="NZ_JBHLWU010000002.1"/>
</dbReference>
<dbReference type="AlphaFoldDB" id="A0A430AG90"/>
<evidence type="ECO:0000313" key="3">
    <source>
        <dbReference type="EMBL" id="RSU06929.1"/>
    </source>
</evidence>
<sequence>MKKKITYCFFLCSTILVLGALRVQATETATNEAPILTAESLKLLDNYSELSVLKDWMKTNSSPGVSPGRGIPGLWTNAFASDPKEGKLYLPQAKDANMTKMMSVNNTISPAFTNGDDDHMLLLPPGSSDPKVVVEKADEYALYTSGGGLTNNVTANNEDNTAKLELIADASGVTFKVTRLVEDTQPTETATLNTKFAFKDVKSVINATVAEYLNGNAGGGRYSEFSGYYYTTADVTVDLSKYLATDRTTLKIKEENPTIHVGDTWDASQYFISATDQDGKQLAYKDIKVSGDVDTSKSGTYDVTYSYGGLTQTRTVTVEPALSLTVPESVGFGSVRLGANMDPLTWEKGQDIVVTSSLKNGWSLTAKIQKETKDFSNYIYNGNQLLNQNATIATSTAIGETTVNQEWNTKTGIYIDYSKANELRKDSAEIEWTLSPNANEVKE</sequence>
<evidence type="ECO:0000256" key="1">
    <source>
        <dbReference type="SAM" id="SignalP"/>
    </source>
</evidence>
<comment type="caution">
    <text evidence="3">The sequence shown here is derived from an EMBL/GenBank/DDBJ whole genome shotgun (WGS) entry which is preliminary data.</text>
</comment>
<accession>A0A430AG90</accession>
<dbReference type="Pfam" id="PF07523">
    <property type="entry name" value="Big_3"/>
    <property type="match status" value="1"/>
</dbReference>
<reference evidence="3 4" key="1">
    <citation type="submission" date="2017-05" db="EMBL/GenBank/DDBJ databases">
        <title>Vagococcus spp. assemblies.</title>
        <authorList>
            <person name="Gulvik C.A."/>
        </authorList>
    </citation>
    <scope>NUCLEOTIDE SEQUENCE [LARGE SCALE GENOMIC DNA]</scope>
    <source>
        <strain evidence="3 4">DSM 24756</strain>
    </source>
</reference>
<feature type="signal peptide" evidence="1">
    <location>
        <begin position="1"/>
        <end position="25"/>
    </location>
</feature>
<gene>
    <name evidence="3" type="ORF">CBF30_06620</name>
</gene>